<proteinExistence type="predicted"/>
<evidence type="ECO:0000313" key="1">
    <source>
        <dbReference type="EMBL" id="KKK66559.1"/>
    </source>
</evidence>
<feature type="non-terminal residue" evidence="1">
    <location>
        <position position="1"/>
    </location>
</feature>
<dbReference type="AlphaFoldDB" id="A0A0F8ZJH2"/>
<name>A0A0F8ZJH2_9ZZZZ</name>
<dbReference type="EMBL" id="LAZR01060020">
    <property type="protein sequence ID" value="KKK66559.1"/>
    <property type="molecule type" value="Genomic_DNA"/>
</dbReference>
<protein>
    <submittedName>
        <fullName evidence="1">Uncharacterized protein</fullName>
    </submittedName>
</protein>
<comment type="caution">
    <text evidence="1">The sequence shown here is derived from an EMBL/GenBank/DDBJ whole genome shotgun (WGS) entry which is preliminary data.</text>
</comment>
<sequence>SHIGGLGGAVAEIIAEEAEKKVRF</sequence>
<reference evidence="1" key="1">
    <citation type="journal article" date="2015" name="Nature">
        <title>Complex archaea that bridge the gap between prokaryotes and eukaryotes.</title>
        <authorList>
            <person name="Spang A."/>
            <person name="Saw J.H."/>
            <person name="Jorgensen S.L."/>
            <person name="Zaremba-Niedzwiedzka K."/>
            <person name="Martijn J."/>
            <person name="Lind A.E."/>
            <person name="van Eijk R."/>
            <person name="Schleper C."/>
            <person name="Guy L."/>
            <person name="Ettema T.J."/>
        </authorList>
    </citation>
    <scope>NUCLEOTIDE SEQUENCE</scope>
</reference>
<organism evidence="1">
    <name type="scientific">marine sediment metagenome</name>
    <dbReference type="NCBI Taxonomy" id="412755"/>
    <lineage>
        <taxon>unclassified sequences</taxon>
        <taxon>metagenomes</taxon>
        <taxon>ecological metagenomes</taxon>
    </lineage>
</organism>
<gene>
    <name evidence="1" type="ORF">LCGC14_2962870</name>
</gene>
<accession>A0A0F8ZJH2</accession>